<keyword evidence="3" id="KW-1185">Reference proteome</keyword>
<dbReference type="Proteomes" id="UP000037923">
    <property type="component" value="Unassembled WGS sequence"/>
</dbReference>
<name>A0A0M9FT97_LEPPY</name>
<dbReference type="InterPro" id="IPR029021">
    <property type="entry name" value="Prot-tyrosine_phosphatase-like"/>
</dbReference>
<dbReference type="GO" id="GO:0016791">
    <property type="term" value="F:phosphatase activity"/>
    <property type="evidence" value="ECO:0007669"/>
    <property type="project" value="TreeGrafter"/>
</dbReference>
<dbReference type="CDD" id="cd17663">
    <property type="entry name" value="PFA-DSP_Oca6"/>
    <property type="match status" value="1"/>
</dbReference>
<proteinExistence type="predicted"/>
<feature type="region of interest" description="Disordered" evidence="1">
    <location>
        <begin position="716"/>
        <end position="789"/>
    </location>
</feature>
<feature type="region of interest" description="Disordered" evidence="1">
    <location>
        <begin position="172"/>
        <end position="245"/>
    </location>
</feature>
<dbReference type="PANTHER" id="PTHR31126">
    <property type="entry name" value="TYROSINE-PROTEIN PHOSPHATASE"/>
    <property type="match status" value="1"/>
</dbReference>
<feature type="compositionally biased region" description="Pro residues" evidence="1">
    <location>
        <begin position="88"/>
        <end position="97"/>
    </location>
</feature>
<feature type="compositionally biased region" description="Gly residues" evidence="1">
    <location>
        <begin position="719"/>
        <end position="732"/>
    </location>
</feature>
<feature type="compositionally biased region" description="Low complexity" evidence="1">
    <location>
        <begin position="841"/>
        <end position="883"/>
    </location>
</feature>
<dbReference type="Pfam" id="PF03162">
    <property type="entry name" value="Y_phosphatase2"/>
    <property type="match status" value="1"/>
</dbReference>
<feature type="compositionally biased region" description="Low complexity" evidence="1">
    <location>
        <begin position="38"/>
        <end position="47"/>
    </location>
</feature>
<protein>
    <submittedName>
        <fullName evidence="2">Tyrosine phospatase-like protein</fullName>
    </submittedName>
</protein>
<dbReference type="EMBL" id="LGTL01000024">
    <property type="protein sequence ID" value="KPA75573.1"/>
    <property type="molecule type" value="Genomic_DNA"/>
</dbReference>
<reference evidence="2 3" key="1">
    <citation type="submission" date="2015-07" db="EMBL/GenBank/DDBJ databases">
        <title>High-quality genome of monoxenous trypanosomatid Leptomonas pyrrhocoris.</title>
        <authorList>
            <person name="Flegontov P."/>
            <person name="Butenko A."/>
            <person name="Firsov S."/>
            <person name="Vlcek C."/>
            <person name="Logacheva M.D."/>
            <person name="Field M."/>
            <person name="Filatov D."/>
            <person name="Flegontova O."/>
            <person name="Gerasimov E."/>
            <person name="Jackson A.P."/>
            <person name="Kelly S."/>
            <person name="Opperdoes F."/>
            <person name="O'Reilly A."/>
            <person name="Votypka J."/>
            <person name="Yurchenko V."/>
            <person name="Lukes J."/>
        </authorList>
    </citation>
    <scope>NUCLEOTIDE SEQUENCE [LARGE SCALE GENOMIC DNA]</scope>
    <source>
        <strain evidence="2">H10</strain>
    </source>
</reference>
<feature type="region of interest" description="Disordered" evidence="1">
    <location>
        <begin position="802"/>
        <end position="887"/>
    </location>
</feature>
<evidence type="ECO:0000313" key="3">
    <source>
        <dbReference type="Proteomes" id="UP000037923"/>
    </source>
</evidence>
<dbReference type="GeneID" id="26908739"/>
<feature type="compositionally biased region" description="Polar residues" evidence="1">
    <location>
        <begin position="50"/>
        <end position="63"/>
    </location>
</feature>
<feature type="compositionally biased region" description="Low complexity" evidence="1">
    <location>
        <begin position="760"/>
        <end position="789"/>
    </location>
</feature>
<evidence type="ECO:0000256" key="1">
    <source>
        <dbReference type="SAM" id="MobiDB-lite"/>
    </source>
</evidence>
<organism evidence="2 3">
    <name type="scientific">Leptomonas pyrrhocoris</name>
    <name type="common">Firebug parasite</name>
    <dbReference type="NCBI Taxonomy" id="157538"/>
    <lineage>
        <taxon>Eukaryota</taxon>
        <taxon>Discoba</taxon>
        <taxon>Euglenozoa</taxon>
        <taxon>Kinetoplastea</taxon>
        <taxon>Metakinetoplastina</taxon>
        <taxon>Trypanosomatida</taxon>
        <taxon>Trypanosomatidae</taxon>
        <taxon>Leishmaniinae</taxon>
        <taxon>Leptomonas</taxon>
    </lineage>
</organism>
<feature type="compositionally biased region" description="Low complexity" evidence="1">
    <location>
        <begin position="802"/>
        <end position="815"/>
    </location>
</feature>
<feature type="compositionally biased region" description="Basic residues" evidence="1">
    <location>
        <begin position="1"/>
        <end position="10"/>
    </location>
</feature>
<dbReference type="InterPro" id="IPR004861">
    <property type="entry name" value="Siw14-like"/>
</dbReference>
<dbReference type="VEuPathDB" id="TriTrypDB:LpyrH10_24_0950"/>
<feature type="region of interest" description="Disordered" evidence="1">
    <location>
        <begin position="38"/>
        <end position="100"/>
    </location>
</feature>
<sequence length="1001" mass="100417">MSSPSNHHKQQQQPAAQRLCPSLAHDAAAALYGEMAHAAAAAAAAAAHPSPSTALEPQRMSHSPQPPQLMSLHGRGRNGEGPPKHSPPDPALSPPLAPVMSSSSLSAARSAAAAHSAVSSPANSLNVAGSSANANVTAAVNPLFYVRSVSASSWKGARGGAGMMMSATTPLQLLPDSEGSSGHVGRTTPATAPSAASPPPQQQSAAAAVGSGFAMNPPNHTSSVSSPPSSVRGGSLPSAPVYTQPNSTYPSAAPWLRLHRSGGSASHSTFTTLTGAAVNHPTASSVGSNGNSGPGFAVSTSTPGVPDTPLAAFDLSHHSHPGYEDEAALTCQLCQRLSCVCGRGGGTGEGGFTGLSPYYVRGASSDGGSVAWTAALSLQQQQQQLYLPASSAAAVAAIVPLSLVPPFRMARVESGVYRGAYPVLRNFPFLRRLRLRTIVSLIPEPPTYDLKCFAEAEHIQLHHIHAERAKGEVQLLPSELSEALQLIMNIDLHPVYVHCLDGRHVTGLVVMGLRKLQQWDIHAAHAEHLRFTGEEQDEVSFIADYTGPLLVPPHIPSWLWGGSLYDAATGQPKKLQPSTMRLRLSTTVTGGVASPSCAHPNSSFPTAAGTLAGLASAAASNKASTSASSDASRAMYGGGSSNVNSTAGASNGDARPHAAAPWMLSVPNGEVVAVDGQLYLDVDRLRGAAALYGNADATSYRDVPMLFSFEYAAARSGSSSGGGGGRAGGRGGSTITHGTARRGKAGPHSASPTAPLQLPSASSTATAATSTSRHSSQSNSTNGSMAGPPAAAAAVLAAAAARGSTTNTRSSSPSSKWMTTSPLDVLQPHSAPYHMQPPSPSASGALTTNTTTAAATPRTSSQQSLSLQRLSPTPSNGSSSNNNVHDAVGNSILDSQFSALMWTSGLATSPTVSSMRTNAAVTSAGAAAAGGGETGAGGGGVSGGGGVGAGGVSGGGGGSGGVRGGAAAAAAASHARLIARAGVNGAGSNASARATKRSFSR</sequence>
<dbReference type="OrthoDB" id="6375174at2759"/>
<dbReference type="OMA" id="HHIHAER"/>
<dbReference type="AlphaFoldDB" id="A0A0M9FT97"/>
<feature type="compositionally biased region" description="Low complexity" evidence="1">
    <location>
        <begin position="222"/>
        <end position="238"/>
    </location>
</feature>
<feature type="region of interest" description="Disordered" evidence="1">
    <location>
        <begin position="1"/>
        <end position="21"/>
    </location>
</feature>
<accession>A0A0M9FT97</accession>
<evidence type="ECO:0000313" key="2">
    <source>
        <dbReference type="EMBL" id="KPA75573.1"/>
    </source>
</evidence>
<dbReference type="RefSeq" id="XP_015654012.1">
    <property type="nucleotide sequence ID" value="XM_015807473.1"/>
</dbReference>
<dbReference type="Gene3D" id="3.90.190.10">
    <property type="entry name" value="Protein tyrosine phosphatase superfamily"/>
    <property type="match status" value="1"/>
</dbReference>
<comment type="caution">
    <text evidence="2">The sequence shown here is derived from an EMBL/GenBank/DDBJ whole genome shotgun (WGS) entry which is preliminary data.</text>
</comment>
<gene>
    <name evidence="2" type="ORF">ABB37_08455</name>
</gene>
<dbReference type="PANTHER" id="PTHR31126:SF14">
    <property type="entry name" value="TYROSINE-PROTEIN PHOSPHATASE OCA6-RELATED"/>
    <property type="match status" value="1"/>
</dbReference>
<dbReference type="FunFam" id="3.90.190.10:FF:000084">
    <property type="entry name" value="Tyrosine phospatase-like protein"/>
    <property type="match status" value="1"/>
</dbReference>
<dbReference type="SUPFAM" id="SSF52799">
    <property type="entry name" value="(Phosphotyrosine protein) phosphatases II"/>
    <property type="match status" value="1"/>
</dbReference>